<evidence type="ECO:0000259" key="11">
    <source>
        <dbReference type="SMART" id="SM00831"/>
    </source>
</evidence>
<evidence type="ECO:0000256" key="9">
    <source>
        <dbReference type="ARBA" id="ARBA00023136"/>
    </source>
</evidence>
<dbReference type="GO" id="GO:0006883">
    <property type="term" value="P:intracellular sodium ion homeostasis"/>
    <property type="evidence" value="ECO:0007669"/>
    <property type="project" value="TreeGrafter"/>
</dbReference>
<dbReference type="GO" id="GO:1902600">
    <property type="term" value="P:proton transmembrane transport"/>
    <property type="evidence" value="ECO:0007669"/>
    <property type="project" value="TreeGrafter"/>
</dbReference>
<keyword evidence="5" id="KW-0547">Nucleotide-binding</keyword>
<dbReference type="EMBL" id="JACHGO010000011">
    <property type="protein sequence ID" value="MBB5144709.1"/>
    <property type="molecule type" value="Genomic_DNA"/>
</dbReference>
<dbReference type="Pfam" id="PF13246">
    <property type="entry name" value="Cation_ATPase"/>
    <property type="match status" value="1"/>
</dbReference>
<dbReference type="Proteomes" id="UP000539075">
    <property type="component" value="Unassembled WGS sequence"/>
</dbReference>
<dbReference type="SFLD" id="SFLDF00027">
    <property type="entry name" value="p-type_atpase"/>
    <property type="match status" value="1"/>
</dbReference>
<dbReference type="Gene3D" id="3.40.1110.10">
    <property type="entry name" value="Calcium-transporting ATPase, cytoplasmic domain N"/>
    <property type="match status" value="1"/>
</dbReference>
<dbReference type="Pfam" id="PF00690">
    <property type="entry name" value="Cation_ATPase_N"/>
    <property type="match status" value="1"/>
</dbReference>
<dbReference type="NCBIfam" id="TIGR01494">
    <property type="entry name" value="ATPase_P-type"/>
    <property type="match status" value="2"/>
</dbReference>
<dbReference type="PANTHER" id="PTHR43294">
    <property type="entry name" value="SODIUM/POTASSIUM-TRANSPORTING ATPASE SUBUNIT ALPHA"/>
    <property type="match status" value="1"/>
</dbReference>
<dbReference type="GO" id="GO:0016887">
    <property type="term" value="F:ATP hydrolysis activity"/>
    <property type="evidence" value="ECO:0007669"/>
    <property type="project" value="InterPro"/>
</dbReference>
<keyword evidence="7" id="KW-1278">Translocase</keyword>
<dbReference type="Pfam" id="PF00122">
    <property type="entry name" value="E1-E2_ATPase"/>
    <property type="match status" value="1"/>
</dbReference>
<dbReference type="GO" id="GO:0036376">
    <property type="term" value="P:sodium ion export across plasma membrane"/>
    <property type="evidence" value="ECO:0007669"/>
    <property type="project" value="TreeGrafter"/>
</dbReference>
<dbReference type="GO" id="GO:0005886">
    <property type="term" value="C:plasma membrane"/>
    <property type="evidence" value="ECO:0007669"/>
    <property type="project" value="UniProtKB-SubCell"/>
</dbReference>
<dbReference type="InterPro" id="IPR001757">
    <property type="entry name" value="P_typ_ATPase"/>
</dbReference>
<dbReference type="PRINTS" id="PR00120">
    <property type="entry name" value="HATPASE"/>
</dbReference>
<comment type="caution">
    <text evidence="12">The sequence shown here is derived from an EMBL/GenBank/DDBJ whole genome shotgun (WGS) entry which is preliminary data.</text>
</comment>
<keyword evidence="8 10" id="KW-1133">Transmembrane helix</keyword>
<dbReference type="FunFam" id="3.40.50.1000:FF:000001">
    <property type="entry name" value="Phospholipid-transporting ATPase IC"/>
    <property type="match status" value="1"/>
</dbReference>
<evidence type="ECO:0000256" key="5">
    <source>
        <dbReference type="ARBA" id="ARBA00022741"/>
    </source>
</evidence>
<feature type="transmembrane region" description="Helical" evidence="10">
    <location>
        <begin position="797"/>
        <end position="815"/>
    </location>
</feature>
<dbReference type="GO" id="GO:0005524">
    <property type="term" value="F:ATP binding"/>
    <property type="evidence" value="ECO:0007669"/>
    <property type="project" value="UniProtKB-KW"/>
</dbReference>
<dbReference type="SUPFAM" id="SSF56784">
    <property type="entry name" value="HAD-like"/>
    <property type="match status" value="1"/>
</dbReference>
<dbReference type="PANTHER" id="PTHR43294:SF21">
    <property type="entry name" value="CATION TRANSPORTING ATPASE"/>
    <property type="match status" value="1"/>
</dbReference>
<dbReference type="InterPro" id="IPR023298">
    <property type="entry name" value="ATPase_P-typ_TM_dom_sf"/>
</dbReference>
<evidence type="ECO:0000256" key="4">
    <source>
        <dbReference type="ARBA" id="ARBA00022692"/>
    </source>
</evidence>
<keyword evidence="9 10" id="KW-0472">Membrane</keyword>
<feature type="transmembrane region" description="Helical" evidence="10">
    <location>
        <begin position="765"/>
        <end position="785"/>
    </location>
</feature>
<dbReference type="InterPro" id="IPR044492">
    <property type="entry name" value="P_typ_ATPase_HD_dom"/>
</dbReference>
<dbReference type="Pfam" id="PF00689">
    <property type="entry name" value="Cation_ATPase_C"/>
    <property type="match status" value="1"/>
</dbReference>
<feature type="transmembrane region" description="Helical" evidence="10">
    <location>
        <begin position="284"/>
        <end position="307"/>
    </location>
</feature>
<dbReference type="SUPFAM" id="SSF81653">
    <property type="entry name" value="Calcium ATPase, transduction domain A"/>
    <property type="match status" value="1"/>
</dbReference>
<dbReference type="SFLD" id="SFLDS00003">
    <property type="entry name" value="Haloacid_Dehalogenase"/>
    <property type="match status" value="1"/>
</dbReference>
<sequence>MQKQYVHTHRKWFAKDVPDVAAVLMTDVRQGISQEQAAARLEEYGPNSLPAKKKQSRIISFLRHFHDILIYMLFVAAFVTLVLGHYADTIVILLVAVVNAFIGFSQEFKAEKALEDIKSMLSLKASIIRDGVRTEVDSKDLALGDLVLLKPGNKIPADLRLVIADNLRVEESALTGESVPSEKTTHSLDPETMLGDRINMAFSGTSVSAGTGSGLVVAVGQETELGRISQLLEETQNISTPLIRQMAQLGKTVALFILGVSLLIFLFGRFFHNYDASELLLATIGLAIAAIPEGLPAILSIILAVGVQHMARRKAIVRTLPSVETLGSVSVICSDKTGTLTKNEMTVKSLVLAEERYDVEGSGYAPEGSITQHGTTVDAASAPLLAEMIRCFALCNDSVLTQDANGAWIIQGEPTEGALQTLYKKSGLTGAGKSRIATLPFDSQYKYMAILIEEGGQTLLLVKGAPDRLLAMSTQQRTAAGDVPLDPACWESAMSITAGKGQRLLGAALKIMPPQTRTITHQDLQDGLVFLGLAGIVDPPRNEVLEAIRACKDAGITVKMITGDHVDTAKAIGLELGIGDGSMAISGQQLDEMTDQQIQCAVKKCDIFARTSPEHKLKLVKALQANGAVSAMTGDGVNDAPALKAADVGIAMGIKGTEVTKDAAEIVLTDDNFSTIVAAVEEGRRVYDNLRKTILFILPTNGAESFLIIASILFGTTLPLTPVQILWVNMVTSVTVSLALAFELKEDGVMRRPPRPAGEKILDGYFIWRIAFVSILIGGMTLIMSVGLGRMGYAEDLVRTMTVQSIVMCQLFHLFNSRSIRGSAFKINPFSNRAVLVVSALLVVLQLSVTYIPFMNSVFGTVPLPLQYWPVPILLGFIVFLIVEGEKAFMRKRDAQNFTTKAGAAAGDNDHCEI</sequence>
<feature type="transmembrane region" description="Helical" evidence="10">
    <location>
        <begin position="694"/>
        <end position="714"/>
    </location>
</feature>
<dbReference type="GO" id="GO:0005391">
    <property type="term" value="F:P-type sodium:potassium-exchanging transporter activity"/>
    <property type="evidence" value="ECO:0007669"/>
    <property type="project" value="TreeGrafter"/>
</dbReference>
<dbReference type="Gene3D" id="2.70.150.10">
    <property type="entry name" value="Calcium-transporting ATPase, cytoplasmic transduction domain A"/>
    <property type="match status" value="1"/>
</dbReference>
<keyword evidence="3" id="KW-1003">Cell membrane</keyword>
<dbReference type="SUPFAM" id="SSF81665">
    <property type="entry name" value="Calcium ATPase, transmembrane domain M"/>
    <property type="match status" value="1"/>
</dbReference>
<name>A0A7W8FFD7_9BACT</name>
<feature type="transmembrane region" description="Helical" evidence="10">
    <location>
        <begin position="89"/>
        <end position="108"/>
    </location>
</feature>
<dbReference type="SMART" id="SM00831">
    <property type="entry name" value="Cation_ATPase_N"/>
    <property type="match status" value="1"/>
</dbReference>
<comment type="subcellular location">
    <subcellularLocation>
        <location evidence="1">Cell membrane</location>
        <topology evidence="1">Multi-pass membrane protein</topology>
    </subcellularLocation>
</comment>
<keyword evidence="13" id="KW-1185">Reference proteome</keyword>
<dbReference type="CDD" id="cd02080">
    <property type="entry name" value="P-type_ATPase_cation"/>
    <property type="match status" value="1"/>
</dbReference>
<dbReference type="PROSITE" id="PS00154">
    <property type="entry name" value="ATPASE_E1_E2"/>
    <property type="match status" value="1"/>
</dbReference>
<dbReference type="Gene3D" id="3.40.50.1000">
    <property type="entry name" value="HAD superfamily/HAD-like"/>
    <property type="match status" value="1"/>
</dbReference>
<dbReference type="AlphaFoldDB" id="A0A7W8FFD7"/>
<evidence type="ECO:0000256" key="3">
    <source>
        <dbReference type="ARBA" id="ARBA00022475"/>
    </source>
</evidence>
<keyword evidence="6" id="KW-0067">ATP-binding</keyword>
<dbReference type="InterPro" id="IPR004014">
    <property type="entry name" value="ATPase_P-typ_cation-transptr_N"/>
</dbReference>
<keyword evidence="4 10" id="KW-0812">Transmembrane</keyword>
<evidence type="ECO:0000256" key="1">
    <source>
        <dbReference type="ARBA" id="ARBA00004651"/>
    </source>
</evidence>
<evidence type="ECO:0000313" key="13">
    <source>
        <dbReference type="Proteomes" id="UP000539075"/>
    </source>
</evidence>
<dbReference type="InterPro" id="IPR006068">
    <property type="entry name" value="ATPase_P-typ_cation-transptr_C"/>
</dbReference>
<dbReference type="SFLD" id="SFLDG00002">
    <property type="entry name" value="C1.7:_P-type_atpase_like"/>
    <property type="match status" value="1"/>
</dbReference>
<dbReference type="InterPro" id="IPR036412">
    <property type="entry name" value="HAD-like_sf"/>
</dbReference>
<dbReference type="GO" id="GO:1990573">
    <property type="term" value="P:potassium ion import across plasma membrane"/>
    <property type="evidence" value="ECO:0007669"/>
    <property type="project" value="TreeGrafter"/>
</dbReference>
<accession>A0A7W8FFD7</accession>
<dbReference type="PRINTS" id="PR00119">
    <property type="entry name" value="CATATPASE"/>
</dbReference>
<feature type="transmembrane region" description="Helical" evidence="10">
    <location>
        <begin position="726"/>
        <end position="744"/>
    </location>
</feature>
<evidence type="ECO:0000256" key="2">
    <source>
        <dbReference type="ARBA" id="ARBA00005675"/>
    </source>
</evidence>
<feature type="transmembrane region" description="Helical" evidence="10">
    <location>
        <begin position="866"/>
        <end position="883"/>
    </location>
</feature>
<evidence type="ECO:0000256" key="8">
    <source>
        <dbReference type="ARBA" id="ARBA00022989"/>
    </source>
</evidence>
<feature type="transmembrane region" description="Helical" evidence="10">
    <location>
        <begin position="835"/>
        <end position="854"/>
    </location>
</feature>
<feature type="domain" description="Cation-transporting P-type ATPase N-terminal" evidence="11">
    <location>
        <begin position="11"/>
        <end position="85"/>
    </location>
</feature>
<proteinExistence type="inferred from homology"/>
<dbReference type="InterPro" id="IPR023299">
    <property type="entry name" value="ATPase_P-typ_cyto_dom_N"/>
</dbReference>
<organism evidence="12 13">
    <name type="scientific">Desulfovibrio intestinalis</name>
    <dbReference type="NCBI Taxonomy" id="58621"/>
    <lineage>
        <taxon>Bacteria</taxon>
        <taxon>Pseudomonadati</taxon>
        <taxon>Thermodesulfobacteriota</taxon>
        <taxon>Desulfovibrionia</taxon>
        <taxon>Desulfovibrionales</taxon>
        <taxon>Desulfovibrionaceae</taxon>
        <taxon>Desulfovibrio</taxon>
    </lineage>
</organism>
<feature type="transmembrane region" description="Helical" evidence="10">
    <location>
        <begin position="253"/>
        <end position="272"/>
    </location>
</feature>
<dbReference type="GO" id="GO:0030007">
    <property type="term" value="P:intracellular potassium ion homeostasis"/>
    <property type="evidence" value="ECO:0007669"/>
    <property type="project" value="TreeGrafter"/>
</dbReference>
<dbReference type="InterPro" id="IPR023214">
    <property type="entry name" value="HAD_sf"/>
</dbReference>
<dbReference type="InterPro" id="IPR050510">
    <property type="entry name" value="Cation_transp_ATPase_P-type"/>
</dbReference>
<dbReference type="RefSeq" id="WP_183722264.1">
    <property type="nucleotide sequence ID" value="NZ_JACHGO010000011.1"/>
</dbReference>
<evidence type="ECO:0000256" key="10">
    <source>
        <dbReference type="SAM" id="Phobius"/>
    </source>
</evidence>
<evidence type="ECO:0000256" key="7">
    <source>
        <dbReference type="ARBA" id="ARBA00022967"/>
    </source>
</evidence>
<dbReference type="Gene3D" id="1.20.1110.10">
    <property type="entry name" value="Calcium-transporting ATPase, transmembrane domain"/>
    <property type="match status" value="1"/>
</dbReference>
<dbReference type="InterPro" id="IPR018303">
    <property type="entry name" value="ATPase_P-typ_P_site"/>
</dbReference>
<gene>
    <name evidence="12" type="ORF">HNQ38_002827</name>
</gene>
<reference evidence="12 13" key="1">
    <citation type="submission" date="2020-08" db="EMBL/GenBank/DDBJ databases">
        <title>Genomic Encyclopedia of Type Strains, Phase IV (KMG-IV): sequencing the most valuable type-strain genomes for metagenomic binning, comparative biology and taxonomic classification.</title>
        <authorList>
            <person name="Goeker M."/>
        </authorList>
    </citation>
    <scope>NUCLEOTIDE SEQUENCE [LARGE SCALE GENOMIC DNA]</scope>
    <source>
        <strain evidence="12 13">DSM 11275</strain>
    </source>
</reference>
<comment type="similarity">
    <text evidence="2">Belongs to the cation transport ATPase (P-type) (TC 3.A.3) family. Type IIA subfamily.</text>
</comment>
<dbReference type="InterPro" id="IPR008250">
    <property type="entry name" value="ATPase_P-typ_transduc_dom_A_sf"/>
</dbReference>
<evidence type="ECO:0000313" key="12">
    <source>
        <dbReference type="EMBL" id="MBB5144709.1"/>
    </source>
</evidence>
<dbReference type="FunFam" id="3.40.50.1000:FF:000028">
    <property type="entry name" value="Calcium-transporting P-type ATPase, putative"/>
    <property type="match status" value="1"/>
</dbReference>
<protein>
    <submittedName>
        <fullName evidence="12">Magnesium-transporting ATPase (P-type)</fullName>
    </submittedName>
</protein>
<dbReference type="InterPro" id="IPR059000">
    <property type="entry name" value="ATPase_P-type_domA"/>
</dbReference>
<feature type="transmembrane region" description="Helical" evidence="10">
    <location>
        <begin position="61"/>
        <end position="83"/>
    </location>
</feature>
<dbReference type="SUPFAM" id="SSF81660">
    <property type="entry name" value="Metal cation-transporting ATPase, ATP-binding domain N"/>
    <property type="match status" value="1"/>
</dbReference>
<evidence type="ECO:0000256" key="6">
    <source>
        <dbReference type="ARBA" id="ARBA00022840"/>
    </source>
</evidence>